<name>A0A699JFY7_TANCI</name>
<sequence length="107" mass="12038">MSAITDIRCILTQKALDALCDKLHIPEEVDDFACPASFSWHTAKHVTRDSDPVAADFNAQDYATPVAHPSSFRKFPKAFLCLVGLSRHYTLNEETYPRFLHKNEEGG</sequence>
<dbReference type="EMBL" id="BKCJ010408032">
    <property type="protein sequence ID" value="GFA34445.1"/>
    <property type="molecule type" value="Genomic_DNA"/>
</dbReference>
<feature type="non-terminal residue" evidence="1">
    <location>
        <position position="107"/>
    </location>
</feature>
<protein>
    <submittedName>
        <fullName evidence="1">Uncharacterized protein</fullName>
    </submittedName>
</protein>
<proteinExistence type="predicted"/>
<gene>
    <name evidence="1" type="ORF">Tci_606417</name>
</gene>
<reference evidence="1" key="1">
    <citation type="journal article" date="2019" name="Sci. Rep.">
        <title>Draft genome of Tanacetum cinerariifolium, the natural source of mosquito coil.</title>
        <authorList>
            <person name="Yamashiro T."/>
            <person name="Shiraishi A."/>
            <person name="Satake H."/>
            <person name="Nakayama K."/>
        </authorList>
    </citation>
    <scope>NUCLEOTIDE SEQUENCE</scope>
</reference>
<evidence type="ECO:0000313" key="1">
    <source>
        <dbReference type="EMBL" id="GFA34445.1"/>
    </source>
</evidence>
<organism evidence="1">
    <name type="scientific">Tanacetum cinerariifolium</name>
    <name type="common">Dalmatian daisy</name>
    <name type="synonym">Chrysanthemum cinerariifolium</name>
    <dbReference type="NCBI Taxonomy" id="118510"/>
    <lineage>
        <taxon>Eukaryota</taxon>
        <taxon>Viridiplantae</taxon>
        <taxon>Streptophyta</taxon>
        <taxon>Embryophyta</taxon>
        <taxon>Tracheophyta</taxon>
        <taxon>Spermatophyta</taxon>
        <taxon>Magnoliopsida</taxon>
        <taxon>eudicotyledons</taxon>
        <taxon>Gunneridae</taxon>
        <taxon>Pentapetalae</taxon>
        <taxon>asterids</taxon>
        <taxon>campanulids</taxon>
        <taxon>Asterales</taxon>
        <taxon>Asteraceae</taxon>
        <taxon>Asteroideae</taxon>
        <taxon>Anthemideae</taxon>
        <taxon>Anthemidinae</taxon>
        <taxon>Tanacetum</taxon>
    </lineage>
</organism>
<dbReference type="AlphaFoldDB" id="A0A699JFY7"/>
<accession>A0A699JFY7</accession>
<comment type="caution">
    <text evidence="1">The sequence shown here is derived from an EMBL/GenBank/DDBJ whole genome shotgun (WGS) entry which is preliminary data.</text>
</comment>